<evidence type="ECO:0000313" key="2">
    <source>
        <dbReference type="Proteomes" id="UP000828390"/>
    </source>
</evidence>
<name>A0A9D3YE27_DREPO</name>
<sequence>MTRKKTRLTLQRPKNAYKKKIVVTKHKTINTQLLTRLNVENKITCGKQSLTKTPIKSPFRSQVYRASPACKKIKILTPRSLFKETNRGPLTEKHENDTRYTDISTDLLSDTDSASETNDENKKEAGKYDINTREYCSEEDKVIAEIIQLVPDVITELSAHGDLDQSFLTFFRQVKEKKFPLTNISFLLWLEVVHWFEHKTTTNMRYSDQSKLFWKLGCRMFGGRFLHFMGGYKSHGDLVEKLATPGLYSPDTSEVNFAVPDQKILRGHDPFSVQGERKPGIYEDIMHILSLNLEHQSACLTFDGKKLKMGLSVDSGDIDLLGHEIGKSLTEKKVI</sequence>
<reference evidence="1" key="1">
    <citation type="journal article" date="2019" name="bioRxiv">
        <title>The Genome of the Zebra Mussel, Dreissena polymorpha: A Resource for Invasive Species Research.</title>
        <authorList>
            <person name="McCartney M.A."/>
            <person name="Auch B."/>
            <person name="Kono T."/>
            <person name="Mallez S."/>
            <person name="Zhang Y."/>
            <person name="Obille A."/>
            <person name="Becker A."/>
            <person name="Abrahante J.E."/>
            <person name="Garbe J."/>
            <person name="Badalamenti J.P."/>
            <person name="Herman A."/>
            <person name="Mangelson H."/>
            <person name="Liachko I."/>
            <person name="Sullivan S."/>
            <person name="Sone E.D."/>
            <person name="Koren S."/>
            <person name="Silverstein K.A.T."/>
            <person name="Beckman K.B."/>
            <person name="Gohl D.M."/>
        </authorList>
    </citation>
    <scope>NUCLEOTIDE SEQUENCE</scope>
    <source>
        <strain evidence="1">Duluth1</strain>
        <tissue evidence="1">Whole animal</tissue>
    </source>
</reference>
<reference evidence="1" key="2">
    <citation type="submission" date="2020-11" db="EMBL/GenBank/DDBJ databases">
        <authorList>
            <person name="McCartney M.A."/>
            <person name="Auch B."/>
            <person name="Kono T."/>
            <person name="Mallez S."/>
            <person name="Becker A."/>
            <person name="Gohl D.M."/>
            <person name="Silverstein K.A.T."/>
            <person name="Koren S."/>
            <person name="Bechman K.B."/>
            <person name="Herman A."/>
            <person name="Abrahante J.E."/>
            <person name="Garbe J."/>
        </authorList>
    </citation>
    <scope>NUCLEOTIDE SEQUENCE</scope>
    <source>
        <strain evidence="1">Duluth1</strain>
        <tissue evidence="1">Whole animal</tissue>
    </source>
</reference>
<comment type="caution">
    <text evidence="1">The sequence shown here is derived from an EMBL/GenBank/DDBJ whole genome shotgun (WGS) entry which is preliminary data.</text>
</comment>
<keyword evidence="2" id="KW-1185">Reference proteome</keyword>
<evidence type="ECO:0000313" key="1">
    <source>
        <dbReference type="EMBL" id="KAH3697091.1"/>
    </source>
</evidence>
<dbReference type="EMBL" id="JAIWYP010000016">
    <property type="protein sequence ID" value="KAH3697091.1"/>
    <property type="molecule type" value="Genomic_DNA"/>
</dbReference>
<organism evidence="1 2">
    <name type="scientific">Dreissena polymorpha</name>
    <name type="common">Zebra mussel</name>
    <name type="synonym">Mytilus polymorpha</name>
    <dbReference type="NCBI Taxonomy" id="45954"/>
    <lineage>
        <taxon>Eukaryota</taxon>
        <taxon>Metazoa</taxon>
        <taxon>Spiralia</taxon>
        <taxon>Lophotrochozoa</taxon>
        <taxon>Mollusca</taxon>
        <taxon>Bivalvia</taxon>
        <taxon>Autobranchia</taxon>
        <taxon>Heteroconchia</taxon>
        <taxon>Euheterodonta</taxon>
        <taxon>Imparidentia</taxon>
        <taxon>Neoheterodontei</taxon>
        <taxon>Myida</taxon>
        <taxon>Dreissenoidea</taxon>
        <taxon>Dreissenidae</taxon>
        <taxon>Dreissena</taxon>
    </lineage>
</organism>
<gene>
    <name evidence="1" type="ORF">DPMN_084576</name>
</gene>
<dbReference type="AlphaFoldDB" id="A0A9D3YE27"/>
<accession>A0A9D3YE27</accession>
<proteinExistence type="predicted"/>
<dbReference type="Proteomes" id="UP000828390">
    <property type="component" value="Unassembled WGS sequence"/>
</dbReference>
<protein>
    <submittedName>
        <fullName evidence="1">Uncharacterized protein</fullName>
    </submittedName>
</protein>